<dbReference type="EMBL" id="JACHHT010000003">
    <property type="protein sequence ID" value="MBB6523438.1"/>
    <property type="molecule type" value="Genomic_DNA"/>
</dbReference>
<dbReference type="Proteomes" id="UP000528457">
    <property type="component" value="Unassembled WGS sequence"/>
</dbReference>
<protein>
    <submittedName>
        <fullName evidence="1">23S rRNA C2498 (Ribose-2'-O)-methylase RlmM</fullName>
    </submittedName>
</protein>
<organism evidence="1 2">
    <name type="scientific">Pseudoteredinibacter isoporae</name>
    <dbReference type="NCBI Taxonomy" id="570281"/>
    <lineage>
        <taxon>Bacteria</taxon>
        <taxon>Pseudomonadati</taxon>
        <taxon>Pseudomonadota</taxon>
        <taxon>Gammaproteobacteria</taxon>
        <taxon>Cellvibrionales</taxon>
        <taxon>Cellvibrionaceae</taxon>
        <taxon>Pseudoteredinibacter</taxon>
    </lineage>
</organism>
<accession>A0A7X0JWC5</accession>
<dbReference type="InParanoid" id="A0A7X0JWC5"/>
<evidence type="ECO:0000313" key="1">
    <source>
        <dbReference type="EMBL" id="MBB6523438.1"/>
    </source>
</evidence>
<comment type="caution">
    <text evidence="1">The sequence shown here is derived from an EMBL/GenBank/DDBJ whole genome shotgun (WGS) entry which is preliminary data.</text>
</comment>
<name>A0A7X0JWC5_9GAMM</name>
<dbReference type="GO" id="GO:0008168">
    <property type="term" value="F:methyltransferase activity"/>
    <property type="evidence" value="ECO:0007669"/>
    <property type="project" value="UniProtKB-KW"/>
</dbReference>
<sequence>MHSARIYEGVQSSTSNNISFIVCDVEKNKRAKREHKKWGVGGSCHFVWK</sequence>
<keyword evidence="1" id="KW-0808">Transferase</keyword>
<reference evidence="1 2" key="1">
    <citation type="submission" date="2020-08" db="EMBL/GenBank/DDBJ databases">
        <title>Genomic Encyclopedia of Type Strains, Phase IV (KMG-IV): sequencing the most valuable type-strain genomes for metagenomic binning, comparative biology and taxonomic classification.</title>
        <authorList>
            <person name="Goeker M."/>
        </authorList>
    </citation>
    <scope>NUCLEOTIDE SEQUENCE [LARGE SCALE GENOMIC DNA]</scope>
    <source>
        <strain evidence="1 2">DSM 22368</strain>
    </source>
</reference>
<keyword evidence="2" id="KW-1185">Reference proteome</keyword>
<keyword evidence="1" id="KW-0489">Methyltransferase</keyword>
<gene>
    <name evidence="1" type="ORF">HNR48_003740</name>
</gene>
<dbReference type="GO" id="GO:0032259">
    <property type="term" value="P:methylation"/>
    <property type="evidence" value="ECO:0007669"/>
    <property type="project" value="UniProtKB-KW"/>
</dbReference>
<dbReference type="AlphaFoldDB" id="A0A7X0JWC5"/>
<proteinExistence type="predicted"/>
<evidence type="ECO:0000313" key="2">
    <source>
        <dbReference type="Proteomes" id="UP000528457"/>
    </source>
</evidence>